<dbReference type="GO" id="GO:0016102">
    <property type="term" value="P:diterpenoid biosynthetic process"/>
    <property type="evidence" value="ECO:0007669"/>
    <property type="project" value="InterPro"/>
</dbReference>
<dbReference type="FunFam" id="1.50.10.130:FF:000001">
    <property type="entry name" value="Isoprene synthase, chloroplastic"/>
    <property type="match status" value="1"/>
</dbReference>
<dbReference type="Pfam" id="PF03936">
    <property type="entry name" value="Terpene_synth_C"/>
    <property type="match status" value="1"/>
</dbReference>
<evidence type="ECO:0000256" key="4">
    <source>
        <dbReference type="ARBA" id="ARBA00022821"/>
    </source>
</evidence>
<accession>A0A1S2XM19</accession>
<dbReference type="GO" id="GO:0009570">
    <property type="term" value="C:chloroplast stroma"/>
    <property type="evidence" value="ECO:0007669"/>
    <property type="project" value="UniProtKB-SubCell"/>
</dbReference>
<evidence type="ECO:0000256" key="5">
    <source>
        <dbReference type="ARBA" id="ARBA00022842"/>
    </source>
</evidence>
<evidence type="ECO:0000256" key="6">
    <source>
        <dbReference type="ARBA" id="ARBA00023239"/>
    </source>
</evidence>
<evidence type="ECO:0000256" key="9">
    <source>
        <dbReference type="ARBA" id="ARBA00067060"/>
    </source>
</evidence>
<dbReference type="InterPro" id="IPR008949">
    <property type="entry name" value="Isoprenoid_synthase_dom_sf"/>
</dbReference>
<name>A0A1S2XM19_CICAR</name>
<evidence type="ECO:0000256" key="11">
    <source>
        <dbReference type="ARBA" id="ARBA00079290"/>
    </source>
</evidence>
<dbReference type="SFLD" id="SFLDS00005">
    <property type="entry name" value="Isoprenoid_Synthase_Type_I"/>
    <property type="match status" value="1"/>
</dbReference>
<protein>
    <recommendedName>
        <fullName evidence="11">(E)-beta-ocimene synthase</fullName>
        <ecNumber evidence="10">4.2.3.105</ecNumber>
        <ecNumber evidence="9">4.2.3.106</ecNumber>
    </recommendedName>
</protein>
<proteinExistence type="predicted"/>
<dbReference type="KEGG" id="cam:101511182"/>
<evidence type="ECO:0000256" key="10">
    <source>
        <dbReference type="ARBA" id="ARBA00067061"/>
    </source>
</evidence>
<comment type="catalytic activity">
    <reaction evidence="7">
        <text>(2E)-geranyl diphosphate = (E)-beta-ocimene + diphosphate</text>
        <dbReference type="Rhea" id="RHEA:32691"/>
        <dbReference type="ChEBI" id="CHEBI:33019"/>
        <dbReference type="ChEBI" id="CHEBI:58057"/>
        <dbReference type="ChEBI" id="CHEBI:64280"/>
        <dbReference type="EC" id="4.2.3.106"/>
    </reaction>
</comment>
<evidence type="ECO:0000256" key="2">
    <source>
        <dbReference type="ARBA" id="ARBA00004470"/>
    </source>
</evidence>
<evidence type="ECO:0000256" key="8">
    <source>
        <dbReference type="ARBA" id="ARBA00052932"/>
    </source>
</evidence>
<dbReference type="SUPFAM" id="SSF48576">
    <property type="entry name" value="Terpenoid synthases"/>
    <property type="match status" value="1"/>
</dbReference>
<comment type="subcellular location">
    <subcellularLocation>
        <location evidence="2">Plastid</location>
        <location evidence="2">Chloroplast stroma</location>
    </subcellularLocation>
</comment>
<keyword evidence="14" id="KW-1185">Reference proteome</keyword>
<evidence type="ECO:0000256" key="3">
    <source>
        <dbReference type="ARBA" id="ARBA00022723"/>
    </source>
</evidence>
<keyword evidence="4" id="KW-0611">Plant defense</keyword>
<dbReference type="GO" id="GO:0080027">
    <property type="term" value="P:response to herbivore"/>
    <property type="evidence" value="ECO:0007669"/>
    <property type="project" value="UniProtKB-ARBA"/>
</dbReference>
<dbReference type="CDD" id="cd00684">
    <property type="entry name" value="Terpene_cyclase_plant_C1"/>
    <property type="match status" value="1"/>
</dbReference>
<dbReference type="InterPro" id="IPR008930">
    <property type="entry name" value="Terpenoid_cyclase/PrenylTrfase"/>
</dbReference>
<evidence type="ECO:0000313" key="14">
    <source>
        <dbReference type="Proteomes" id="UP000087171"/>
    </source>
</evidence>
<dbReference type="InterPro" id="IPR036965">
    <property type="entry name" value="Terpene_synth_N_sf"/>
</dbReference>
<dbReference type="Pfam" id="PF01397">
    <property type="entry name" value="Terpene_synth"/>
    <property type="match status" value="1"/>
</dbReference>
<evidence type="ECO:0000259" key="13">
    <source>
        <dbReference type="Pfam" id="PF03936"/>
    </source>
</evidence>
<dbReference type="GO" id="GO:0006952">
    <property type="term" value="P:defense response"/>
    <property type="evidence" value="ECO:0007669"/>
    <property type="project" value="UniProtKB-KW"/>
</dbReference>
<dbReference type="GO" id="GO:0102701">
    <property type="term" value="F:tricyclene synthase activity"/>
    <property type="evidence" value="ECO:0007669"/>
    <property type="project" value="UniProtKB-EC"/>
</dbReference>
<dbReference type="InterPro" id="IPR005630">
    <property type="entry name" value="Terpene_synthase_metal-bd"/>
</dbReference>
<gene>
    <name evidence="15" type="primary">LOC101511182</name>
</gene>
<organism evidence="14 15">
    <name type="scientific">Cicer arietinum</name>
    <name type="common">Chickpea</name>
    <name type="synonym">Garbanzo</name>
    <dbReference type="NCBI Taxonomy" id="3827"/>
    <lineage>
        <taxon>Eukaryota</taxon>
        <taxon>Viridiplantae</taxon>
        <taxon>Streptophyta</taxon>
        <taxon>Embryophyta</taxon>
        <taxon>Tracheophyta</taxon>
        <taxon>Spermatophyta</taxon>
        <taxon>Magnoliopsida</taxon>
        <taxon>eudicotyledons</taxon>
        <taxon>Gunneridae</taxon>
        <taxon>Pentapetalae</taxon>
        <taxon>rosids</taxon>
        <taxon>fabids</taxon>
        <taxon>Fabales</taxon>
        <taxon>Fabaceae</taxon>
        <taxon>Papilionoideae</taxon>
        <taxon>50 kb inversion clade</taxon>
        <taxon>NPAAA clade</taxon>
        <taxon>Hologalegina</taxon>
        <taxon>IRL clade</taxon>
        <taxon>Cicereae</taxon>
        <taxon>Cicer</taxon>
    </lineage>
</organism>
<dbReference type="InterPro" id="IPR050148">
    <property type="entry name" value="Terpene_synthase-like"/>
</dbReference>
<feature type="domain" description="Terpene synthase N-terminal" evidence="12">
    <location>
        <begin position="26"/>
        <end position="203"/>
    </location>
</feature>
<keyword evidence="6" id="KW-0456">Lyase</keyword>
<dbReference type="OrthoDB" id="1877784at2759"/>
<evidence type="ECO:0000256" key="1">
    <source>
        <dbReference type="ARBA" id="ARBA00001946"/>
    </source>
</evidence>
<dbReference type="Proteomes" id="UP000087171">
    <property type="component" value="Chromosome Ca2"/>
</dbReference>
<dbReference type="AlphaFoldDB" id="A0A1S2XM19"/>
<dbReference type="GO" id="GO:0034768">
    <property type="term" value="F:(E)-beta-ocimene synthase activity"/>
    <property type="evidence" value="ECO:0007669"/>
    <property type="project" value="UniProtKB-EC"/>
</dbReference>
<keyword evidence="5" id="KW-0460">Magnesium</keyword>
<dbReference type="GO" id="GO:0009611">
    <property type="term" value="P:response to wounding"/>
    <property type="evidence" value="ECO:0007669"/>
    <property type="project" value="UniProtKB-ARBA"/>
</dbReference>
<dbReference type="InterPro" id="IPR001906">
    <property type="entry name" value="Terpene_synth_N"/>
</dbReference>
<reference evidence="15" key="2">
    <citation type="submission" date="2025-08" db="UniProtKB">
        <authorList>
            <consortium name="RefSeq"/>
        </authorList>
    </citation>
    <scope>IDENTIFICATION</scope>
    <source>
        <tissue evidence="15">Etiolated seedlings</tissue>
    </source>
</reference>
<dbReference type="GO" id="GO:0000287">
    <property type="term" value="F:magnesium ion binding"/>
    <property type="evidence" value="ECO:0007669"/>
    <property type="project" value="InterPro"/>
</dbReference>
<dbReference type="PANTHER" id="PTHR31225">
    <property type="entry name" value="OS04G0344100 PROTEIN-RELATED"/>
    <property type="match status" value="1"/>
</dbReference>
<feature type="domain" description="Terpene synthase metal-binding" evidence="13">
    <location>
        <begin position="260"/>
        <end position="499"/>
    </location>
</feature>
<dbReference type="FunFam" id="1.10.600.10:FF:000007">
    <property type="entry name" value="Isoprene synthase, chloroplastic"/>
    <property type="match status" value="1"/>
</dbReference>
<dbReference type="EC" id="4.2.3.106" evidence="9"/>
<dbReference type="eggNOG" id="ENOG502QUCN">
    <property type="taxonomic scope" value="Eukaryota"/>
</dbReference>
<dbReference type="PaxDb" id="3827-XP_004490338.1"/>
<dbReference type="InterPro" id="IPR034741">
    <property type="entry name" value="Terpene_cyclase-like_1_C"/>
</dbReference>
<sequence>MPAVANFDPNSKLDLPRNVADYPPNVWGDFFLQYASESMELDQNIAAEIDCLKNEVKNMLATNIENPFYKVKFIDSICRLGVGYHFEHEIDQVLQLIHKTYVVNGEIILEDNLHSLAVLFRVLRQRGLYVSPDVFKKFKDEQGNFSERNITDVEGMLSLFEASHMMIHGEEILEEALAFTSTHLESISTQLNPSLAAQVKHSLTQALRKNLPRLEARRYISIYEQNTSHNVILLRLAKLDFNMLQSLHQMEFGNICKWSKELGITKKLPFARDRIVECCFWSMSVYFEPQYSQARKMMSKVIAHLSFIDDTYDSYGTIDELELFTKAVERWDISCLDDLPNYMKILYKSLLNVYEEIEQETRKEGRIYTLNYFVKDFKKIVQAYMTEARWLDKNYVPAIDEYMSISKITSGYPVLSTTSYIGMGDIATEDIFNWVTTMPKIVNGAALVCRLNDEIVSNEFEQKRGHVCSFLECYMTQYDTNREAAIQECQKGVENAWKDMNEDCLTQTKVPLPLLTSVLNLARFIEVYYKDKDNYTHSEGLMKTHIKALLVDPVPI</sequence>
<dbReference type="InterPro" id="IPR044814">
    <property type="entry name" value="Terpene_cyclase_plant_C1"/>
</dbReference>
<dbReference type="GO" id="GO:0010333">
    <property type="term" value="F:terpene synthase activity"/>
    <property type="evidence" value="ECO:0007669"/>
    <property type="project" value="InterPro"/>
</dbReference>
<dbReference type="STRING" id="3827.A0A1S2XM19"/>
<dbReference type="Gene3D" id="1.50.10.130">
    <property type="entry name" value="Terpene synthase, N-terminal domain"/>
    <property type="match status" value="1"/>
</dbReference>
<evidence type="ECO:0000256" key="7">
    <source>
        <dbReference type="ARBA" id="ARBA00050824"/>
    </source>
</evidence>
<reference evidence="14" key="1">
    <citation type="journal article" date="2013" name="Nat. Biotechnol.">
        <title>Draft genome sequence of chickpea (Cicer arietinum) provides a resource for trait improvement.</title>
        <authorList>
            <person name="Varshney R.K."/>
            <person name="Song C."/>
            <person name="Saxena R.K."/>
            <person name="Azam S."/>
            <person name="Yu S."/>
            <person name="Sharpe A.G."/>
            <person name="Cannon S."/>
            <person name="Baek J."/>
            <person name="Rosen B.D."/>
            <person name="Tar'an B."/>
            <person name="Millan T."/>
            <person name="Zhang X."/>
            <person name="Ramsay L.D."/>
            <person name="Iwata A."/>
            <person name="Wang Y."/>
            <person name="Nelson W."/>
            <person name="Farmer A.D."/>
            <person name="Gaur P.M."/>
            <person name="Soderlund C."/>
            <person name="Penmetsa R.V."/>
            <person name="Xu C."/>
            <person name="Bharti A.K."/>
            <person name="He W."/>
            <person name="Winter P."/>
            <person name="Zhao S."/>
            <person name="Hane J.K."/>
            <person name="Carrasquilla-Garcia N."/>
            <person name="Condie J.A."/>
            <person name="Upadhyaya H.D."/>
            <person name="Luo M.C."/>
            <person name="Thudi M."/>
            <person name="Gowda C.L."/>
            <person name="Singh N.P."/>
            <person name="Lichtenzveig J."/>
            <person name="Gali K.K."/>
            <person name="Rubio J."/>
            <person name="Nadarajan N."/>
            <person name="Dolezel J."/>
            <person name="Bansal K.C."/>
            <person name="Xu X."/>
            <person name="Edwards D."/>
            <person name="Zhang G."/>
            <person name="Kahl G."/>
            <person name="Gil J."/>
            <person name="Singh K.B."/>
            <person name="Datta S.K."/>
            <person name="Jackson S.A."/>
            <person name="Wang J."/>
            <person name="Cook D.R."/>
        </authorList>
    </citation>
    <scope>NUCLEOTIDE SEQUENCE [LARGE SCALE GENOMIC DNA]</scope>
    <source>
        <strain evidence="14">cv. CDC Frontier</strain>
    </source>
</reference>
<dbReference type="GeneID" id="101511182"/>
<dbReference type="EC" id="4.2.3.105" evidence="10"/>
<comment type="cofactor">
    <cofactor evidence="1">
        <name>Mg(2+)</name>
        <dbReference type="ChEBI" id="CHEBI:18420"/>
    </cofactor>
</comment>
<evidence type="ECO:0000313" key="15">
    <source>
        <dbReference type="RefSeq" id="XP_004490338.1"/>
    </source>
</evidence>
<dbReference type="SUPFAM" id="SSF48239">
    <property type="entry name" value="Terpenoid cyclases/Protein prenyltransferases"/>
    <property type="match status" value="1"/>
</dbReference>
<evidence type="ECO:0000259" key="12">
    <source>
        <dbReference type="Pfam" id="PF01397"/>
    </source>
</evidence>
<keyword evidence="3" id="KW-0479">Metal-binding</keyword>
<dbReference type="Gene3D" id="1.10.600.10">
    <property type="entry name" value="Farnesyl Diphosphate Synthase"/>
    <property type="match status" value="1"/>
</dbReference>
<dbReference type="RefSeq" id="XP_004490338.1">
    <property type="nucleotide sequence ID" value="XM_004490281.3"/>
</dbReference>
<dbReference type="SFLD" id="SFLDG01019">
    <property type="entry name" value="Terpene_Cyclase_Like_1_C_Termi"/>
    <property type="match status" value="1"/>
</dbReference>
<dbReference type="PANTHER" id="PTHR31225:SF221">
    <property type="entry name" value="(-)-GERMACRENE D SYNTHASE"/>
    <property type="match status" value="1"/>
</dbReference>
<comment type="catalytic activity">
    <reaction evidence="8">
        <text>(2E)-geranyl diphosphate = tricyclene + diphosphate</text>
        <dbReference type="Rhea" id="RHEA:32687"/>
        <dbReference type="ChEBI" id="CHEBI:33019"/>
        <dbReference type="ChEBI" id="CHEBI:58057"/>
        <dbReference type="ChEBI" id="CHEBI:64266"/>
        <dbReference type="EC" id="4.2.3.105"/>
    </reaction>
</comment>